<sequence>MKPAAFFGYIQNNLIEVFNLRFFPILLASLAMLVLSAAGSLAEGEQGADAVGRSPAEDPSCNYVNRSYEKTYRSERLSFVVHELAQEGQLRRRLDVRFFGKVVFQRGEPDEKWRSWEMKERPSVFWNSGPVFNDCRFLREEGDGSSKLMVYSSAWKREQYRALMTVWISKDDGRFVKARRDFDPAAPRVKQFRTASVIDIFEYDGNKIVEPRLLGF</sequence>
<dbReference type="RefSeq" id="WP_250945616.1">
    <property type="nucleotide sequence ID" value="NZ_JAMQAY010000005.1"/>
</dbReference>
<name>A0ABT0VAI1_9HYPH</name>
<dbReference type="EMBL" id="JAMQAY010000005">
    <property type="protein sequence ID" value="MCM2402472.1"/>
    <property type="molecule type" value="Genomic_DNA"/>
</dbReference>
<accession>A0ABT0VAI1</accession>
<dbReference type="Proteomes" id="UP001155079">
    <property type="component" value="Unassembled WGS sequence"/>
</dbReference>
<evidence type="ECO:0000313" key="1">
    <source>
        <dbReference type="EMBL" id="MCM2402472.1"/>
    </source>
</evidence>
<gene>
    <name evidence="1" type="ORF">NBH20_14990</name>
</gene>
<comment type="caution">
    <text evidence="1">The sequence shown here is derived from an EMBL/GenBank/DDBJ whole genome shotgun (WGS) entry which is preliminary data.</text>
</comment>
<protein>
    <submittedName>
        <fullName evidence="1">Uncharacterized protein</fullName>
    </submittedName>
</protein>
<reference evidence="1 2" key="1">
    <citation type="submission" date="2022-06" db="EMBL/GenBank/DDBJ databases">
        <authorList>
            <person name="Sun Q."/>
        </authorList>
    </citation>
    <scope>NUCLEOTIDE SEQUENCE [LARGE SCALE GENOMIC DNA]</scope>
    <source>
        <strain evidence="1 2">S153</strain>
    </source>
</reference>
<keyword evidence="2" id="KW-1185">Reference proteome</keyword>
<organism evidence="1 2">
    <name type="scientific">Ciceribacter sichuanensis</name>
    <dbReference type="NCBI Taxonomy" id="2949647"/>
    <lineage>
        <taxon>Bacteria</taxon>
        <taxon>Pseudomonadati</taxon>
        <taxon>Pseudomonadota</taxon>
        <taxon>Alphaproteobacteria</taxon>
        <taxon>Hyphomicrobiales</taxon>
        <taxon>Rhizobiaceae</taxon>
        <taxon>Ciceribacter</taxon>
    </lineage>
</organism>
<proteinExistence type="predicted"/>
<evidence type="ECO:0000313" key="2">
    <source>
        <dbReference type="Proteomes" id="UP001155079"/>
    </source>
</evidence>